<comment type="similarity">
    <text evidence="1">Belongs to the peptidase S10 family.</text>
</comment>
<evidence type="ECO:0000313" key="7">
    <source>
        <dbReference type="EMBL" id="GMI44618.1"/>
    </source>
</evidence>
<dbReference type="PANTHER" id="PTHR11802">
    <property type="entry name" value="SERINE PROTEASE FAMILY S10 SERINE CARBOXYPEPTIDASE"/>
    <property type="match status" value="1"/>
</dbReference>
<dbReference type="PRINTS" id="PR00724">
    <property type="entry name" value="CRBOXYPTASEC"/>
</dbReference>
<evidence type="ECO:0000256" key="3">
    <source>
        <dbReference type="ARBA" id="ARBA00022670"/>
    </source>
</evidence>
<feature type="compositionally biased region" description="Polar residues" evidence="6">
    <location>
        <begin position="1"/>
        <end position="18"/>
    </location>
</feature>
<evidence type="ECO:0000256" key="4">
    <source>
        <dbReference type="ARBA" id="ARBA00022801"/>
    </source>
</evidence>
<accession>A0A9W7GHZ9</accession>
<sequence>MYGSTAANKDSKTNVPNLSSSATTAASTKISPTKRLIPLLILLSSILFISIKRNTGQSIEPNRLNDKFDSQTLASSSCDAGLPHEGISGYFDLPNSSTSTRYFYYFSSASDKQMKDAPLVLWMSGGPGCSSLLAAMMENGPCRVSRDEEGRARATTNAFGWNGEANVVWVDQPSGVGFSYDASGKEEEDMMFSHDQVAENMLAFFHRWQERFPESHNGELYIFAESFGGHYAPAVGRRYFDAEKAGNAPPNLKLRGIGVGNGLTNPKVQYKYTAKFAYENTYGIQAISKAEYKNVTENHLPTCEKKIEHCNDAKDFSVTSCSDAFTYCNSFLYAGYVQSGRNIYDIRKFGNFDDDMHAVSEFVSQDRVREALDAVAPVTFEACNMDVYMKFLDDWMKEYDEALPAMLNEGVNILIYAGDADFICNWMGNLAWVEEMEWAGKDAFGTAEEIDFVLADGKAYGAGKSAKVGKGGGTLSFLRIFGASHMAPRDQPEATRAMLNRFMQQDGEVFIKPHMV</sequence>
<dbReference type="Pfam" id="PF00450">
    <property type="entry name" value="Peptidase_S10"/>
    <property type="match status" value="1"/>
</dbReference>
<keyword evidence="2" id="KW-0121">Carboxypeptidase</keyword>
<dbReference type="GO" id="GO:0004185">
    <property type="term" value="F:serine-type carboxypeptidase activity"/>
    <property type="evidence" value="ECO:0007669"/>
    <property type="project" value="InterPro"/>
</dbReference>
<evidence type="ECO:0000256" key="1">
    <source>
        <dbReference type="ARBA" id="ARBA00009431"/>
    </source>
</evidence>
<evidence type="ECO:0000313" key="8">
    <source>
        <dbReference type="Proteomes" id="UP001165065"/>
    </source>
</evidence>
<keyword evidence="5" id="KW-0325">Glycoprotein</keyword>
<evidence type="ECO:0000256" key="2">
    <source>
        <dbReference type="ARBA" id="ARBA00022645"/>
    </source>
</evidence>
<dbReference type="OrthoDB" id="443318at2759"/>
<evidence type="ECO:0008006" key="9">
    <source>
        <dbReference type="Google" id="ProtNLM"/>
    </source>
</evidence>
<dbReference type="SUPFAM" id="SSF53474">
    <property type="entry name" value="alpha/beta-Hydrolases"/>
    <property type="match status" value="1"/>
</dbReference>
<dbReference type="InterPro" id="IPR001563">
    <property type="entry name" value="Peptidase_S10"/>
</dbReference>
<gene>
    <name evidence="7" type="ORF">TrCOL_g202</name>
</gene>
<dbReference type="InterPro" id="IPR029058">
    <property type="entry name" value="AB_hydrolase_fold"/>
</dbReference>
<dbReference type="InterPro" id="IPR033124">
    <property type="entry name" value="Ser_caboxypep_his_AS"/>
</dbReference>
<name>A0A9W7GHZ9_9STRA</name>
<keyword evidence="8" id="KW-1185">Reference proteome</keyword>
<evidence type="ECO:0000256" key="6">
    <source>
        <dbReference type="SAM" id="MobiDB-lite"/>
    </source>
</evidence>
<organism evidence="7 8">
    <name type="scientific">Triparma columacea</name>
    <dbReference type="NCBI Taxonomy" id="722753"/>
    <lineage>
        <taxon>Eukaryota</taxon>
        <taxon>Sar</taxon>
        <taxon>Stramenopiles</taxon>
        <taxon>Ochrophyta</taxon>
        <taxon>Bolidophyceae</taxon>
        <taxon>Parmales</taxon>
        <taxon>Triparmaceae</taxon>
        <taxon>Triparma</taxon>
    </lineage>
</organism>
<dbReference type="PROSITE" id="PS00560">
    <property type="entry name" value="CARBOXYPEPT_SER_HIS"/>
    <property type="match status" value="1"/>
</dbReference>
<evidence type="ECO:0000256" key="5">
    <source>
        <dbReference type="ARBA" id="ARBA00023180"/>
    </source>
</evidence>
<dbReference type="Gene3D" id="3.40.50.1820">
    <property type="entry name" value="alpha/beta hydrolase"/>
    <property type="match status" value="1"/>
</dbReference>
<proteinExistence type="inferred from homology"/>
<dbReference type="AlphaFoldDB" id="A0A9W7GHZ9"/>
<dbReference type="EMBL" id="BRYA01001488">
    <property type="protein sequence ID" value="GMI44618.1"/>
    <property type="molecule type" value="Genomic_DNA"/>
</dbReference>
<protein>
    <recommendedName>
        <fullName evidence="9">Carboxypeptidase</fullName>
    </recommendedName>
</protein>
<keyword evidence="4" id="KW-0378">Hydrolase</keyword>
<dbReference type="GO" id="GO:0006508">
    <property type="term" value="P:proteolysis"/>
    <property type="evidence" value="ECO:0007669"/>
    <property type="project" value="UniProtKB-KW"/>
</dbReference>
<dbReference type="Proteomes" id="UP001165065">
    <property type="component" value="Unassembled WGS sequence"/>
</dbReference>
<dbReference type="PANTHER" id="PTHR11802:SF113">
    <property type="entry name" value="SERINE CARBOXYPEPTIDASE CTSA-4.1"/>
    <property type="match status" value="1"/>
</dbReference>
<reference evidence="8" key="1">
    <citation type="journal article" date="2023" name="Commun. Biol.">
        <title>Genome analysis of Parmales, the sister group of diatoms, reveals the evolutionary specialization of diatoms from phago-mixotrophs to photoautotrophs.</title>
        <authorList>
            <person name="Ban H."/>
            <person name="Sato S."/>
            <person name="Yoshikawa S."/>
            <person name="Yamada K."/>
            <person name="Nakamura Y."/>
            <person name="Ichinomiya M."/>
            <person name="Sato N."/>
            <person name="Blanc-Mathieu R."/>
            <person name="Endo H."/>
            <person name="Kuwata A."/>
            <person name="Ogata H."/>
        </authorList>
    </citation>
    <scope>NUCLEOTIDE SEQUENCE [LARGE SCALE GENOMIC DNA]</scope>
</reference>
<keyword evidence="3" id="KW-0645">Protease</keyword>
<comment type="caution">
    <text evidence="7">The sequence shown here is derived from an EMBL/GenBank/DDBJ whole genome shotgun (WGS) entry which is preliminary data.</text>
</comment>
<feature type="region of interest" description="Disordered" evidence="6">
    <location>
        <begin position="1"/>
        <end position="24"/>
    </location>
</feature>
<dbReference type="Gene3D" id="1.10.287.410">
    <property type="match status" value="1"/>
</dbReference>